<accession>Q9RUW5</accession>
<dbReference type="OrthoDB" id="63152at2"/>
<evidence type="ECO:0000313" key="2">
    <source>
        <dbReference type="EMBL" id="AAF10841.1"/>
    </source>
</evidence>
<feature type="domain" description="N-acetyltransferase" evidence="1">
    <location>
        <begin position="132"/>
        <end position="268"/>
    </location>
</feature>
<dbReference type="InterPro" id="IPR016181">
    <property type="entry name" value="Acyl_CoA_acyltransferase"/>
</dbReference>
<organism evidence="2 3">
    <name type="scientific">Deinococcus radiodurans (strain ATCC 13939 / DSM 20539 / JCM 16871 / CCUG 27074 / LMG 4051 / NBRC 15346 / NCIMB 9279 / VKM B-1422 / R1)</name>
    <dbReference type="NCBI Taxonomy" id="243230"/>
    <lineage>
        <taxon>Bacteria</taxon>
        <taxon>Thermotogati</taxon>
        <taxon>Deinococcota</taxon>
        <taxon>Deinococci</taxon>
        <taxon>Deinococcales</taxon>
        <taxon>Deinococcaceae</taxon>
        <taxon>Deinococcus</taxon>
    </lineage>
</organism>
<name>Q9RUW5_DEIRA</name>
<dbReference type="InParanoid" id="Q9RUW5"/>
<keyword evidence="3" id="KW-1185">Reference proteome</keyword>
<dbReference type="PaxDb" id="243230-DR_1265"/>
<dbReference type="Gene3D" id="3.40.630.30">
    <property type="match status" value="1"/>
</dbReference>
<dbReference type="Pfam" id="PF00583">
    <property type="entry name" value="Acetyltransf_1"/>
    <property type="match status" value="1"/>
</dbReference>
<dbReference type="PROSITE" id="PS51186">
    <property type="entry name" value="GNAT"/>
    <property type="match status" value="1"/>
</dbReference>
<dbReference type="PATRIC" id="fig|243230.17.peg.1459"/>
<dbReference type="GeneID" id="69517512"/>
<evidence type="ECO:0000313" key="3">
    <source>
        <dbReference type="Proteomes" id="UP000002524"/>
    </source>
</evidence>
<evidence type="ECO:0000259" key="1">
    <source>
        <dbReference type="PROSITE" id="PS51186"/>
    </source>
</evidence>
<dbReference type="InterPro" id="IPR000182">
    <property type="entry name" value="GNAT_dom"/>
</dbReference>
<dbReference type="CDD" id="cd04301">
    <property type="entry name" value="NAT_SF"/>
    <property type="match status" value="1"/>
</dbReference>
<dbReference type="Proteomes" id="UP000002524">
    <property type="component" value="Chromosome 1"/>
</dbReference>
<dbReference type="KEGG" id="dra:DR_1265"/>
<sequence>MNSFTVERATDSTLPDAYALHPDRADAEQRLAQFRERMAAGQARPEQFVLLRSERGVEGVVLIAQNPQVPLIPRARADTPGVGLTQFFAFLHEVAPERTLLLDSSLTQLNTAPVLSAGWTLDDEQVMYETDLTVRPWALAPNVLEGGAELLEPPKMAVLLAELGQADWETDPDWLVVALPNENGEPVALGAVGPSGRPGWASINMLGVRESERGQGLGTRLHAHLLARAAERFTHHAGRTEASNHAMRRIFERNASEPRAQQLYFRSL</sequence>
<dbReference type="GO" id="GO:0008080">
    <property type="term" value="F:N-acetyltransferase activity"/>
    <property type="evidence" value="ECO:0000318"/>
    <property type="project" value="GO_Central"/>
</dbReference>
<dbReference type="RefSeq" id="WP_010887908.1">
    <property type="nucleotide sequence ID" value="NC_001263.1"/>
</dbReference>
<dbReference type="EMBL" id="AE000513">
    <property type="protein sequence ID" value="AAF10841.1"/>
    <property type="molecule type" value="Genomic_DNA"/>
</dbReference>
<protein>
    <recommendedName>
        <fullName evidence="1">N-acetyltransferase domain-containing protein</fullName>
    </recommendedName>
</protein>
<dbReference type="EnsemblBacteria" id="AAF10841">
    <property type="protein sequence ID" value="AAF10841"/>
    <property type="gene ID" value="DR_1265"/>
</dbReference>
<reference evidence="2 3" key="1">
    <citation type="journal article" date="1999" name="Science">
        <title>Genome sequence of the radioresistant bacterium Deinococcus radiodurans R1.</title>
        <authorList>
            <person name="White O."/>
            <person name="Eisen J.A."/>
            <person name="Heidelberg J.F."/>
            <person name="Hickey E.K."/>
            <person name="Peterson J.D."/>
            <person name="Dodson R.J."/>
            <person name="Haft D.H."/>
            <person name="Gwinn M.L."/>
            <person name="Nelson W.C."/>
            <person name="Richardson D.L."/>
            <person name="Moffat K.S."/>
            <person name="Qin H."/>
            <person name="Jiang L."/>
            <person name="Pamphile W."/>
            <person name="Crosby M."/>
            <person name="Shen M."/>
            <person name="Vamathevan J.J."/>
            <person name="Lam P."/>
            <person name="McDonald L."/>
            <person name="Utterback T."/>
            <person name="Zalewski C."/>
            <person name="Makarova K.S."/>
            <person name="Aravind L."/>
            <person name="Daly M.J."/>
            <person name="Minton K.W."/>
            <person name="Fleischmann R.D."/>
            <person name="Ketchum K.A."/>
            <person name="Nelson K.E."/>
            <person name="Salzberg S."/>
            <person name="Smith H.O."/>
            <person name="Venter J.C."/>
            <person name="Fraser C.M."/>
        </authorList>
    </citation>
    <scope>NUCLEOTIDE SEQUENCE [LARGE SCALE GENOMIC DNA]</scope>
    <source>
        <strain evidence="3">ATCC 13939 / DSM 20539 / JCM 16871 / LMG 4051 / NBRC 15346 / NCIMB 9279 / R1 / VKM B-1422</strain>
    </source>
</reference>
<dbReference type="HOGENOM" id="CLU_090598_0_0_0"/>
<dbReference type="eggNOG" id="COG0456">
    <property type="taxonomic scope" value="Bacteria"/>
</dbReference>
<dbReference type="SUPFAM" id="SSF55729">
    <property type="entry name" value="Acyl-CoA N-acyltransferases (Nat)"/>
    <property type="match status" value="1"/>
</dbReference>
<dbReference type="PIR" id="C75416">
    <property type="entry name" value="C75416"/>
</dbReference>
<proteinExistence type="predicted"/>
<gene>
    <name evidence="2" type="ordered locus">DR_1265</name>
</gene>
<dbReference type="AlphaFoldDB" id="Q9RUW5"/>